<gene>
    <name evidence="1" type="ordered locus">BT_2637</name>
</gene>
<dbReference type="HOGENOM" id="CLU_2822346_0_0_10"/>
<evidence type="ECO:0000313" key="2">
    <source>
        <dbReference type="Proteomes" id="UP000001414"/>
    </source>
</evidence>
<dbReference type="EnsemblBacteria" id="AAO77744">
    <property type="protein sequence ID" value="AAO77744"/>
    <property type="gene ID" value="BT_2637"/>
</dbReference>
<dbReference type="EMBL" id="AE015928">
    <property type="protein sequence ID" value="AAO77744.1"/>
    <property type="molecule type" value="Genomic_DNA"/>
</dbReference>
<evidence type="ECO:0000313" key="1">
    <source>
        <dbReference type="EMBL" id="AAO77744.1"/>
    </source>
</evidence>
<dbReference type="KEGG" id="bth:BT_2637"/>
<dbReference type="InParanoid" id="Q8A4G2"/>
<reference evidence="1 2" key="1">
    <citation type="journal article" date="2003" name="Science">
        <title>A genomic view of the human-Bacteroides thetaiotaomicron symbiosis.</title>
        <authorList>
            <person name="Xu J."/>
            <person name="Bjursell M.K."/>
            <person name="Himrod J."/>
            <person name="Deng S."/>
            <person name="Carmichael L.K."/>
            <person name="Chiang H.C."/>
            <person name="Hooper L.V."/>
            <person name="Gordon J.I."/>
        </authorList>
    </citation>
    <scope>NUCLEOTIDE SEQUENCE [LARGE SCALE GENOMIC DNA]</scope>
    <source>
        <strain evidence="2">ATCC 29148 / DSM 2079 / JCM 5827 / CCUG 10774 / NCTC 10582 / VPI-5482 / E50</strain>
    </source>
</reference>
<dbReference type="AlphaFoldDB" id="Q8A4G2"/>
<name>Q8A4G2_BACTN</name>
<accession>Q8A4G2</accession>
<keyword evidence="2" id="KW-1185">Reference proteome</keyword>
<proteinExistence type="predicted"/>
<dbReference type="PaxDb" id="226186-BT_2637"/>
<sequence length="66" mass="7662">MTVTEAISKYITFRRSVGEKFDTEPRIMNLFSKAVGEDREMSDINRQQCVSFLYSRPSFKNGLTAY</sequence>
<dbReference type="STRING" id="226186.BT_2637"/>
<dbReference type="Proteomes" id="UP000001414">
    <property type="component" value="Chromosome"/>
</dbReference>
<reference evidence="1 2" key="2">
    <citation type="journal article" date="2009" name="Proc. Natl. Acad. Sci. U.S.A.">
        <title>Characterizing a model human gut microbiota composed of members of its two dominant bacterial phyla.</title>
        <authorList>
            <person name="Mahowald M.A."/>
            <person name="Rey F.E."/>
            <person name="Seedorf H."/>
            <person name="Turnbaugh P.J."/>
            <person name="Fulton R.S."/>
            <person name="Wollam A."/>
            <person name="Shah N."/>
            <person name="Wang C."/>
            <person name="Magrini V."/>
            <person name="Wilson R.K."/>
            <person name="Cantarel B.L."/>
            <person name="Coutinho P.M."/>
            <person name="Henrissat B."/>
            <person name="Crock L.W."/>
            <person name="Russell A."/>
            <person name="Verberkmoes N.C."/>
            <person name="Hettich R.L."/>
            <person name="Gordon J.I."/>
        </authorList>
    </citation>
    <scope>NUCLEOTIDE SEQUENCE [LARGE SCALE GENOMIC DNA]</scope>
    <source>
        <strain evidence="2">ATCC 29148 / DSM 2079 / JCM 5827 / CCUG 10774 / NCTC 10582 / VPI-5482 / E50</strain>
    </source>
</reference>
<protein>
    <submittedName>
        <fullName evidence="1">Uncharacterized protein</fullName>
    </submittedName>
</protein>
<organism evidence="1 2">
    <name type="scientific">Bacteroides thetaiotaomicron (strain ATCC 29148 / DSM 2079 / JCM 5827 / CCUG 10774 / NCTC 10582 / VPI-5482 / E50)</name>
    <dbReference type="NCBI Taxonomy" id="226186"/>
    <lineage>
        <taxon>Bacteria</taxon>
        <taxon>Pseudomonadati</taxon>
        <taxon>Bacteroidota</taxon>
        <taxon>Bacteroidia</taxon>
        <taxon>Bacteroidales</taxon>
        <taxon>Bacteroidaceae</taxon>
        <taxon>Bacteroides</taxon>
    </lineage>
</organism>